<evidence type="ECO:0000313" key="2">
    <source>
        <dbReference type="EMBL" id="VFQ93902.1"/>
    </source>
</evidence>
<feature type="region of interest" description="Disordered" evidence="1">
    <location>
        <begin position="143"/>
        <end position="166"/>
    </location>
</feature>
<feature type="region of interest" description="Disordered" evidence="1">
    <location>
        <begin position="219"/>
        <end position="249"/>
    </location>
</feature>
<protein>
    <submittedName>
        <fullName evidence="2">Uncharacterized protein</fullName>
    </submittedName>
</protein>
<dbReference type="AlphaFoldDB" id="A0A484MYG5"/>
<reference evidence="2 3" key="1">
    <citation type="submission" date="2018-04" db="EMBL/GenBank/DDBJ databases">
        <authorList>
            <person name="Vogel A."/>
        </authorList>
    </citation>
    <scope>NUCLEOTIDE SEQUENCE [LARGE SCALE GENOMIC DNA]</scope>
</reference>
<dbReference type="OrthoDB" id="4062651at2759"/>
<dbReference type="Proteomes" id="UP000595140">
    <property type="component" value="Unassembled WGS sequence"/>
</dbReference>
<organism evidence="2 3">
    <name type="scientific">Cuscuta campestris</name>
    <dbReference type="NCBI Taxonomy" id="132261"/>
    <lineage>
        <taxon>Eukaryota</taxon>
        <taxon>Viridiplantae</taxon>
        <taxon>Streptophyta</taxon>
        <taxon>Embryophyta</taxon>
        <taxon>Tracheophyta</taxon>
        <taxon>Spermatophyta</taxon>
        <taxon>Magnoliopsida</taxon>
        <taxon>eudicotyledons</taxon>
        <taxon>Gunneridae</taxon>
        <taxon>Pentapetalae</taxon>
        <taxon>asterids</taxon>
        <taxon>lamiids</taxon>
        <taxon>Solanales</taxon>
        <taxon>Convolvulaceae</taxon>
        <taxon>Cuscuteae</taxon>
        <taxon>Cuscuta</taxon>
        <taxon>Cuscuta subgen. Grammica</taxon>
        <taxon>Cuscuta sect. Cleistogrammica</taxon>
    </lineage>
</organism>
<accession>A0A484MYG5</accession>
<gene>
    <name evidence="2" type="ORF">CCAM_LOCUS35678</name>
</gene>
<proteinExistence type="predicted"/>
<dbReference type="EMBL" id="OOIL02005041">
    <property type="protein sequence ID" value="VFQ93902.1"/>
    <property type="molecule type" value="Genomic_DNA"/>
</dbReference>
<evidence type="ECO:0000256" key="1">
    <source>
        <dbReference type="SAM" id="MobiDB-lite"/>
    </source>
</evidence>
<name>A0A484MYG5_9ASTE</name>
<evidence type="ECO:0000313" key="3">
    <source>
        <dbReference type="Proteomes" id="UP000595140"/>
    </source>
</evidence>
<keyword evidence="3" id="KW-1185">Reference proteome</keyword>
<sequence length="256" mass="28678">MFGTYPSLVSQFSFSFEANGYLPINGYKLPIAGWEVDFQTRKESTLNDFQRSCLPIDGLAFPSLGFHRWVKLPIAGFCQGSSGVLDSRLSVKDNRLAGLPEVSIWKDMAGVCREVMGRSDKIHSSAFAERVVVFATRRMSQAAGNDRQAVPHGEPEHMSTISTGSVSSVDSSRTFVLGKRRKNKRQSYESKERYQRAHRKARIAKLRIWKRRKAAWERDDPKETFSVDSANSICGPGGDNPPVDSARPDGWEWVAC</sequence>